<protein>
    <recommendedName>
        <fullName evidence="2">diguanylate cyclase</fullName>
        <ecNumber evidence="2">2.7.7.65</ecNumber>
    </recommendedName>
</protein>
<evidence type="ECO:0000256" key="7">
    <source>
        <dbReference type="ARBA" id="ARBA00034247"/>
    </source>
</evidence>
<organism evidence="11 12">
    <name type="scientific">Azorhizobium caulinodans (strain ATCC 43989 / DSM 5975 / JCM 20966 / LMG 6465 / NBRC 14845 / NCIMB 13405 / ORS 571)</name>
    <dbReference type="NCBI Taxonomy" id="438753"/>
    <lineage>
        <taxon>Bacteria</taxon>
        <taxon>Pseudomonadati</taxon>
        <taxon>Pseudomonadota</taxon>
        <taxon>Alphaproteobacteria</taxon>
        <taxon>Hyphomicrobiales</taxon>
        <taxon>Xanthobacteraceae</taxon>
        <taxon>Azorhizobium</taxon>
    </lineage>
</organism>
<dbReference type="SMART" id="SM00267">
    <property type="entry name" value="GGDEF"/>
    <property type="match status" value="1"/>
</dbReference>
<evidence type="ECO:0000256" key="1">
    <source>
        <dbReference type="ARBA" id="ARBA00004651"/>
    </source>
</evidence>
<feature type="transmembrane region" description="Helical" evidence="9">
    <location>
        <begin position="12"/>
        <end position="31"/>
    </location>
</feature>
<accession>A8IKZ8</accession>
<evidence type="ECO:0000259" key="10">
    <source>
        <dbReference type="PROSITE" id="PS50887"/>
    </source>
</evidence>
<dbReference type="FunFam" id="3.30.70.270:FF:000001">
    <property type="entry name" value="Diguanylate cyclase domain protein"/>
    <property type="match status" value="1"/>
</dbReference>
<dbReference type="Pfam" id="PF02743">
    <property type="entry name" value="dCache_1"/>
    <property type="match status" value="1"/>
</dbReference>
<dbReference type="GO" id="GO:1902201">
    <property type="term" value="P:negative regulation of bacterial-type flagellum-dependent cell motility"/>
    <property type="evidence" value="ECO:0007669"/>
    <property type="project" value="TreeGrafter"/>
</dbReference>
<comment type="subcellular location">
    <subcellularLocation>
        <location evidence="1">Cell membrane</location>
        <topology evidence="1">Multi-pass membrane protein</topology>
    </subcellularLocation>
</comment>
<reference evidence="11 12" key="5">
    <citation type="journal article" date="2010" name="Appl. Environ. Microbiol.">
        <title>phrR-like gene praR of Azorhizobium caulinodans ORS571 is essential for symbiosis with Sesbania rostrata and is involved in expression of reb genes.</title>
        <authorList>
            <person name="Akiba N."/>
            <person name="Aono T."/>
            <person name="Toyazaki H."/>
            <person name="Sato S."/>
            <person name="Oyaizu H."/>
        </authorList>
    </citation>
    <scope>NUCLEOTIDE SEQUENCE [LARGE SCALE GENOMIC DNA]</scope>
    <source>
        <strain evidence="12">ATCC 43989 / DSM 5975 / JCM 20966 / LMG 6465 / NBRC 14845 / NCIMB 13405 / ORS 571</strain>
    </source>
</reference>
<dbReference type="EC" id="2.7.7.65" evidence="2"/>
<dbReference type="AlphaFoldDB" id="A8IKZ8"/>
<dbReference type="PROSITE" id="PS50887">
    <property type="entry name" value="GGDEF"/>
    <property type="match status" value="1"/>
</dbReference>
<dbReference type="SUPFAM" id="SSF55073">
    <property type="entry name" value="Nucleotide cyclase"/>
    <property type="match status" value="1"/>
</dbReference>
<dbReference type="Gene3D" id="3.30.450.20">
    <property type="entry name" value="PAS domain"/>
    <property type="match status" value="2"/>
</dbReference>
<dbReference type="EMBL" id="AP009384">
    <property type="protein sequence ID" value="BAF89968.1"/>
    <property type="molecule type" value="Genomic_DNA"/>
</dbReference>
<dbReference type="InterPro" id="IPR000160">
    <property type="entry name" value="GGDEF_dom"/>
</dbReference>
<keyword evidence="5 9" id="KW-1133">Transmembrane helix</keyword>
<gene>
    <name evidence="11" type="ordered locus">AZC_3970</name>
</gene>
<reference evidence="11 12" key="6">
    <citation type="journal article" date="2011" name="Appl. Environ. Microbiol.">
        <title>Involvement of the azorhizobial chromosome partition gene (parA) in the onset of bacteroid differentiation during Sesbania rostrata stem nodule development.</title>
        <authorList>
            <person name="Liu CT."/>
            <person name="Lee KB."/>
            <person name="Wang YS."/>
            <person name="Peng MH."/>
            <person name="Lee KT."/>
            <person name="Suzuki S."/>
            <person name="Suzuki T."/>
            <person name="Oyaizu H."/>
        </authorList>
    </citation>
    <scope>NUCLEOTIDE SEQUENCE [LARGE SCALE GENOMIC DNA]</scope>
    <source>
        <strain evidence="12">ATCC 43989 / DSM 5975 / JCM 20966 / LMG 6465 / NBRC 14845 / NCIMB 13405 / ORS 571</strain>
    </source>
</reference>
<reference evidence="12" key="2">
    <citation type="submission" date="2007-04" db="EMBL/GenBank/DDBJ databases">
        <title>Complete genome sequence of the nitrogen-fixing bacterium Azorhizobium caulinodans ORS571.</title>
        <authorList>
            <person name="Lee K.B."/>
            <person name="Backer P.D."/>
            <person name="Aono T."/>
            <person name="Liu C.T."/>
            <person name="Suzuki S."/>
            <person name="Suzuki T."/>
            <person name="Kaneko T."/>
            <person name="Yamada M."/>
            <person name="Tabata S."/>
            <person name="Kupfer D.M."/>
            <person name="Najar F.Z."/>
            <person name="Wiley G.B."/>
            <person name="Roe B."/>
            <person name="Binnewies T."/>
            <person name="Ussery D."/>
            <person name="Vereecke D."/>
            <person name="Gevers D."/>
            <person name="Holsters M."/>
            <person name="Oyaizu H."/>
        </authorList>
    </citation>
    <scope>NUCLEOTIDE SEQUENCE [LARGE SCALE GENOMIC DNA]</scope>
    <source>
        <strain evidence="12">ATCC 43989 / DSM 5975 / JCM 20966 / LMG 6465 / NBRC 14845 / NCIMB 13405 / ORS 571</strain>
    </source>
</reference>
<dbReference type="HOGENOM" id="CLU_000445_134_3_5"/>
<evidence type="ECO:0000256" key="5">
    <source>
        <dbReference type="ARBA" id="ARBA00022989"/>
    </source>
</evidence>
<dbReference type="InterPro" id="IPR043128">
    <property type="entry name" value="Rev_trsase/Diguanyl_cyclase"/>
</dbReference>
<keyword evidence="6 9" id="KW-0472">Membrane</keyword>
<dbReference type="KEGG" id="azc:AZC_3970"/>
<dbReference type="NCBIfam" id="TIGR00254">
    <property type="entry name" value="GGDEF"/>
    <property type="match status" value="1"/>
</dbReference>
<sequence length="518" mass="56237">MLNPDVRRTYALAAICVGVFLSLAVAAFLLWENRRERWASAVQSAHNVLITLTSDINRNLNIVDLSLQGAQDAFLKADLTTLDPATRNMVLFDRALNARYLGVMLILSPSGDVLYDLGHPIPRPGNFSDRDYFLVQKDANHAPYLSRPYNARFRDFEPSVALSRRISGPDGSFRGVVMGGIGLEFFRDLFANVDVGPRGIVSLVRDDGVIVMRWPSSDGHGDTNLDIASSEGMRRVMTGDGQPFTMDGAVDGVRRHYFYDRVGQYPLRLVVAFAVDDVLAPWRRQALAFGAISGASSLLIILLVIALQRALRKERLVSARLENLATTDWLTGLANRRSFDENLIMAGRRAARSGASLSLLMIDADRFKLLNDTFGHAKGDEVLHQIGAVIAAAARRADDVAARYGGEEFAVILPATGAAGAARVAEGIRADIERQVGRPNMPVSVSIGVATGHLLTGQDAEGLLAAADKAVYEAKANGRNRVAVRNLTETPDHRRPPDAGTHAAADYTSEDPRTAQAV</sequence>
<feature type="region of interest" description="Disordered" evidence="8">
    <location>
        <begin position="486"/>
        <end position="518"/>
    </location>
</feature>
<dbReference type="eggNOG" id="COG3706">
    <property type="taxonomic scope" value="Bacteria"/>
</dbReference>
<dbReference type="GO" id="GO:0005886">
    <property type="term" value="C:plasma membrane"/>
    <property type="evidence" value="ECO:0007669"/>
    <property type="project" value="UniProtKB-SubCell"/>
</dbReference>
<dbReference type="Proteomes" id="UP000000270">
    <property type="component" value="Chromosome"/>
</dbReference>
<dbReference type="InterPro" id="IPR050469">
    <property type="entry name" value="Diguanylate_Cyclase"/>
</dbReference>
<keyword evidence="3" id="KW-1003">Cell membrane</keyword>
<dbReference type="GO" id="GO:0052621">
    <property type="term" value="F:diguanylate cyclase activity"/>
    <property type="evidence" value="ECO:0007669"/>
    <property type="project" value="UniProtKB-EC"/>
</dbReference>
<evidence type="ECO:0000313" key="12">
    <source>
        <dbReference type="Proteomes" id="UP000000270"/>
    </source>
</evidence>
<feature type="transmembrane region" description="Helical" evidence="9">
    <location>
        <begin position="288"/>
        <end position="307"/>
    </location>
</feature>
<dbReference type="Gene3D" id="3.30.70.270">
    <property type="match status" value="1"/>
</dbReference>
<proteinExistence type="predicted"/>
<dbReference type="Pfam" id="PF00990">
    <property type="entry name" value="GGDEF"/>
    <property type="match status" value="1"/>
</dbReference>
<evidence type="ECO:0000313" key="11">
    <source>
        <dbReference type="EMBL" id="BAF89968.1"/>
    </source>
</evidence>
<name>A8IKZ8_AZOC5</name>
<dbReference type="GO" id="GO:0043709">
    <property type="term" value="P:cell adhesion involved in single-species biofilm formation"/>
    <property type="evidence" value="ECO:0007669"/>
    <property type="project" value="TreeGrafter"/>
</dbReference>
<evidence type="ECO:0000256" key="2">
    <source>
        <dbReference type="ARBA" id="ARBA00012528"/>
    </source>
</evidence>
<feature type="domain" description="GGDEF" evidence="10">
    <location>
        <begin position="355"/>
        <end position="487"/>
    </location>
</feature>
<dbReference type="CDD" id="cd12915">
    <property type="entry name" value="PDC2_DGC_like"/>
    <property type="match status" value="1"/>
</dbReference>
<dbReference type="CDD" id="cd01949">
    <property type="entry name" value="GGDEF"/>
    <property type="match status" value="1"/>
</dbReference>
<dbReference type="STRING" id="438753.AZC_3970"/>
<dbReference type="InterPro" id="IPR033479">
    <property type="entry name" value="dCache_1"/>
</dbReference>
<evidence type="ECO:0000256" key="8">
    <source>
        <dbReference type="SAM" id="MobiDB-lite"/>
    </source>
</evidence>
<dbReference type="CDD" id="cd12914">
    <property type="entry name" value="PDC1_DGC_like"/>
    <property type="match status" value="1"/>
</dbReference>
<evidence type="ECO:0000256" key="4">
    <source>
        <dbReference type="ARBA" id="ARBA00022692"/>
    </source>
</evidence>
<comment type="catalytic activity">
    <reaction evidence="7">
        <text>2 GTP = 3',3'-c-di-GMP + 2 diphosphate</text>
        <dbReference type="Rhea" id="RHEA:24898"/>
        <dbReference type="ChEBI" id="CHEBI:33019"/>
        <dbReference type="ChEBI" id="CHEBI:37565"/>
        <dbReference type="ChEBI" id="CHEBI:58805"/>
        <dbReference type="EC" id="2.7.7.65"/>
    </reaction>
</comment>
<dbReference type="InterPro" id="IPR029787">
    <property type="entry name" value="Nucleotide_cyclase"/>
</dbReference>
<keyword evidence="4 9" id="KW-0812">Transmembrane</keyword>
<dbReference type="PANTHER" id="PTHR45138">
    <property type="entry name" value="REGULATORY COMPONENTS OF SENSORY TRANSDUCTION SYSTEM"/>
    <property type="match status" value="1"/>
</dbReference>
<evidence type="ECO:0000256" key="6">
    <source>
        <dbReference type="ARBA" id="ARBA00023136"/>
    </source>
</evidence>
<evidence type="ECO:0000256" key="3">
    <source>
        <dbReference type="ARBA" id="ARBA00022475"/>
    </source>
</evidence>
<reference evidence="11 12" key="4">
    <citation type="journal article" date="2009" name="Appl. Environ. Microbiol.">
        <title>Comparative genome-wide transcriptional profiling of Azorhizobium caulinodans ORS571 grown under free-living and symbiotic conditions.</title>
        <authorList>
            <person name="Tsukada S."/>
            <person name="Aono T."/>
            <person name="Akiba N."/>
            <person name="Lee KB."/>
            <person name="Liu CT."/>
            <person name="Toyazaki H."/>
            <person name="Oyaizu H."/>
        </authorList>
    </citation>
    <scope>NUCLEOTIDE SEQUENCE [LARGE SCALE GENOMIC DNA]</scope>
    <source>
        <strain evidence="12">ATCC 43989 / DSM 5975 / JCM 20966 / LMG 6465 / NBRC 14845 / NCIMB 13405 / ORS 571</strain>
    </source>
</reference>
<evidence type="ECO:0000256" key="9">
    <source>
        <dbReference type="SAM" id="Phobius"/>
    </source>
</evidence>
<reference evidence="11 12" key="3">
    <citation type="journal article" date="2008" name="BMC Genomics">
        <title>The genome of the versatile nitrogen fixer Azorhizobium caulinodans ORS571.</title>
        <authorList>
            <person name="Lee KB."/>
            <person name="Backer P.D."/>
            <person name="Aono T."/>
            <person name="Liu CT."/>
            <person name="Suzuki S."/>
            <person name="Suzuki T."/>
            <person name="Kaneko T."/>
            <person name="Yamada M."/>
            <person name="Tabata S."/>
            <person name="Kupfer D.M."/>
            <person name="Najar F.Z."/>
            <person name="Wiley G.B."/>
            <person name="Roe B."/>
            <person name="Binnewies T.T."/>
            <person name="Ussery D.W."/>
            <person name="D'Haeze W."/>
            <person name="Herder J.D."/>
            <person name="Gevers D."/>
            <person name="Vereecke D."/>
            <person name="Holsters M."/>
            <person name="Oyaizu H."/>
        </authorList>
    </citation>
    <scope>NUCLEOTIDE SEQUENCE [LARGE SCALE GENOMIC DNA]</scope>
    <source>
        <strain evidence="12">ATCC 43989 / DSM 5975 / JCM 20966 / LMG 6465 / NBRC 14845 / NCIMB 13405 / ORS 571</strain>
    </source>
</reference>
<keyword evidence="12" id="KW-1185">Reference proteome</keyword>
<dbReference type="PANTHER" id="PTHR45138:SF9">
    <property type="entry name" value="DIGUANYLATE CYCLASE DGCM-RELATED"/>
    <property type="match status" value="1"/>
</dbReference>
<dbReference type="RefSeq" id="WP_012172490.1">
    <property type="nucleotide sequence ID" value="NC_009937.1"/>
</dbReference>
<reference evidence="11 12" key="1">
    <citation type="journal article" date="2007" name="Appl. Environ. Microbiol.">
        <title>Rhizobial factors required for stem nodule maturation and maintenance in Sesbania rostrata-Azorhizobium caulinodans ORS571 symbiosis.</title>
        <authorList>
            <person name="Suzuki S."/>
            <person name="Aono T."/>
            <person name="Lee KB."/>
            <person name="Suzuki T."/>
            <person name="Liu CT."/>
            <person name="Miwa H."/>
            <person name="Wakao S."/>
            <person name="Iki T."/>
            <person name="Oyaizu H."/>
        </authorList>
    </citation>
    <scope>NUCLEOTIDE SEQUENCE [LARGE SCALE GENOMIC DNA]</scope>
    <source>
        <strain evidence="12">ATCC 43989 / DSM 5975 / JCM 20966 / LMG 6465 / NBRC 14845 / NCIMB 13405 / ORS 571</strain>
    </source>
</reference>